<dbReference type="SUPFAM" id="SSF48498">
    <property type="entry name" value="Tetracyclin repressor-like, C-terminal domain"/>
    <property type="match status" value="1"/>
</dbReference>
<evidence type="ECO:0000256" key="1">
    <source>
        <dbReference type="ARBA" id="ARBA00022491"/>
    </source>
</evidence>
<accession>A0A7Z0GJI9</accession>
<keyword evidence="8" id="KW-1185">Reference proteome</keyword>
<evidence type="ECO:0000256" key="3">
    <source>
        <dbReference type="ARBA" id="ARBA00023125"/>
    </source>
</evidence>
<evidence type="ECO:0000313" key="8">
    <source>
        <dbReference type="Proteomes" id="UP000535437"/>
    </source>
</evidence>
<dbReference type="GO" id="GO:0046677">
    <property type="term" value="P:response to antibiotic"/>
    <property type="evidence" value="ECO:0007669"/>
    <property type="project" value="InterPro"/>
</dbReference>
<evidence type="ECO:0000313" key="7">
    <source>
        <dbReference type="EMBL" id="NYJ77145.1"/>
    </source>
</evidence>
<reference evidence="7 8" key="1">
    <citation type="submission" date="2020-07" db="EMBL/GenBank/DDBJ databases">
        <title>Sequencing the genomes of 1000 actinobacteria strains.</title>
        <authorList>
            <person name="Klenk H.-P."/>
        </authorList>
    </citation>
    <scope>NUCLEOTIDE SEQUENCE [LARGE SCALE GENOMIC DNA]</scope>
    <source>
        <strain evidence="7 8">DSM 15475</strain>
    </source>
</reference>
<dbReference type="InterPro" id="IPR050109">
    <property type="entry name" value="HTH-type_TetR-like_transc_reg"/>
</dbReference>
<sequence>MTPDHPTPRRRGRPSSPVLSREGITAAAIRIVSTRGYDHLTMASLARELGVAASALYNHVSSKQDVLVLLQDRLNEQIDTSGFSTLPWEEALRRWALSYRDCYIRHTELIPIMAVLPVADAPQTLRMYERVTAALENAGIPGPEAVDMIVGVEALVFGAAYDASAPADIFNPGRRADLAPRFSEAAAGRGQDARAAADRAFSLTLDALIDGLRRHVAAQPAAD</sequence>
<dbReference type="GO" id="GO:0000976">
    <property type="term" value="F:transcription cis-regulatory region binding"/>
    <property type="evidence" value="ECO:0007669"/>
    <property type="project" value="TreeGrafter"/>
</dbReference>
<dbReference type="AlphaFoldDB" id="A0A7Z0GJI9"/>
<dbReference type="SUPFAM" id="SSF46689">
    <property type="entry name" value="Homeodomain-like"/>
    <property type="match status" value="1"/>
</dbReference>
<dbReference type="Gene3D" id="1.10.357.10">
    <property type="entry name" value="Tetracycline Repressor, domain 2"/>
    <property type="match status" value="1"/>
</dbReference>
<dbReference type="RefSeq" id="WP_179540668.1">
    <property type="nucleotide sequence ID" value="NZ_BAAALL010000004.1"/>
</dbReference>
<dbReference type="InterPro" id="IPR003012">
    <property type="entry name" value="Tet_transcr_reg_TetR"/>
</dbReference>
<evidence type="ECO:0000259" key="6">
    <source>
        <dbReference type="PROSITE" id="PS50977"/>
    </source>
</evidence>
<dbReference type="PROSITE" id="PS50977">
    <property type="entry name" value="HTH_TETR_2"/>
    <property type="match status" value="1"/>
</dbReference>
<dbReference type="PRINTS" id="PR00455">
    <property type="entry name" value="HTHTETR"/>
</dbReference>
<dbReference type="InterPro" id="IPR036271">
    <property type="entry name" value="Tet_transcr_reg_TetR-rel_C_sf"/>
</dbReference>
<keyword evidence="3 5" id="KW-0238">DNA-binding</keyword>
<evidence type="ECO:0000256" key="2">
    <source>
        <dbReference type="ARBA" id="ARBA00023015"/>
    </source>
</evidence>
<dbReference type="Pfam" id="PF02909">
    <property type="entry name" value="TetR_C_1"/>
    <property type="match status" value="1"/>
</dbReference>
<dbReference type="Pfam" id="PF00440">
    <property type="entry name" value="TetR_N"/>
    <property type="match status" value="1"/>
</dbReference>
<feature type="domain" description="HTH tetR-type" evidence="6">
    <location>
        <begin position="18"/>
        <end position="78"/>
    </location>
</feature>
<keyword evidence="2" id="KW-0805">Transcription regulation</keyword>
<organism evidence="7 8">
    <name type="scientific">Nesterenkonia xinjiangensis</name>
    <dbReference type="NCBI Taxonomy" id="225327"/>
    <lineage>
        <taxon>Bacteria</taxon>
        <taxon>Bacillati</taxon>
        <taxon>Actinomycetota</taxon>
        <taxon>Actinomycetes</taxon>
        <taxon>Micrococcales</taxon>
        <taxon>Micrococcaceae</taxon>
        <taxon>Nesterenkonia</taxon>
    </lineage>
</organism>
<dbReference type="InterPro" id="IPR001647">
    <property type="entry name" value="HTH_TetR"/>
</dbReference>
<evidence type="ECO:0000256" key="4">
    <source>
        <dbReference type="ARBA" id="ARBA00023163"/>
    </source>
</evidence>
<dbReference type="PANTHER" id="PTHR30055:SF151">
    <property type="entry name" value="TRANSCRIPTIONAL REGULATORY PROTEIN"/>
    <property type="match status" value="1"/>
</dbReference>
<evidence type="ECO:0000256" key="5">
    <source>
        <dbReference type="PROSITE-ProRule" id="PRU00335"/>
    </source>
</evidence>
<proteinExistence type="predicted"/>
<dbReference type="GO" id="GO:0045892">
    <property type="term" value="P:negative regulation of DNA-templated transcription"/>
    <property type="evidence" value="ECO:0007669"/>
    <property type="project" value="InterPro"/>
</dbReference>
<comment type="caution">
    <text evidence="7">The sequence shown here is derived from an EMBL/GenBank/DDBJ whole genome shotgun (WGS) entry which is preliminary data.</text>
</comment>
<name>A0A7Z0GJI9_9MICC</name>
<dbReference type="Proteomes" id="UP000535437">
    <property type="component" value="Unassembled WGS sequence"/>
</dbReference>
<feature type="DNA-binding region" description="H-T-H motif" evidence="5">
    <location>
        <begin position="41"/>
        <end position="60"/>
    </location>
</feature>
<dbReference type="PRINTS" id="PR00400">
    <property type="entry name" value="TETREPRESSOR"/>
</dbReference>
<dbReference type="GO" id="GO:0003700">
    <property type="term" value="F:DNA-binding transcription factor activity"/>
    <property type="evidence" value="ECO:0007669"/>
    <property type="project" value="TreeGrafter"/>
</dbReference>
<dbReference type="InterPro" id="IPR004111">
    <property type="entry name" value="Repressor_TetR_C"/>
</dbReference>
<protein>
    <submittedName>
        <fullName evidence="7">AcrR family transcriptional regulator</fullName>
    </submittedName>
</protein>
<dbReference type="InterPro" id="IPR009057">
    <property type="entry name" value="Homeodomain-like_sf"/>
</dbReference>
<keyword evidence="4" id="KW-0804">Transcription</keyword>
<dbReference type="PANTHER" id="PTHR30055">
    <property type="entry name" value="HTH-TYPE TRANSCRIPTIONAL REGULATOR RUTR"/>
    <property type="match status" value="1"/>
</dbReference>
<dbReference type="EMBL" id="JACCFY010000001">
    <property type="protein sequence ID" value="NYJ77145.1"/>
    <property type="molecule type" value="Genomic_DNA"/>
</dbReference>
<gene>
    <name evidence="7" type="ORF">HNR09_000556</name>
</gene>
<keyword evidence="1" id="KW-0678">Repressor</keyword>